<dbReference type="SMART" id="SM00304">
    <property type="entry name" value="HAMP"/>
    <property type="match status" value="1"/>
</dbReference>
<protein>
    <submittedName>
        <fullName evidence="14">HAMP domain-containing protein</fullName>
    </submittedName>
</protein>
<dbReference type="InterPro" id="IPR033480">
    <property type="entry name" value="sCache_2"/>
</dbReference>
<keyword evidence="15" id="KW-1185">Reference proteome</keyword>
<keyword evidence="5 11" id="KW-0472">Membrane</keyword>
<evidence type="ECO:0000256" key="10">
    <source>
        <dbReference type="SAM" id="MobiDB-lite"/>
    </source>
</evidence>
<feature type="domain" description="Methyl-accepting transducer" evidence="12">
    <location>
        <begin position="291"/>
        <end position="541"/>
    </location>
</feature>
<dbReference type="CDD" id="cd06225">
    <property type="entry name" value="HAMP"/>
    <property type="match status" value="1"/>
</dbReference>
<reference evidence="14 15" key="1">
    <citation type="submission" date="2019-03" db="EMBL/GenBank/DDBJ databases">
        <authorList>
            <person name="Yang Y."/>
        </authorList>
    </citation>
    <scope>NUCLEOTIDE SEQUENCE [LARGE SCALE GENOMIC DNA]</scope>
    <source>
        <strain evidence="14 15">ASL-1</strain>
    </source>
</reference>
<dbReference type="Pfam" id="PF17200">
    <property type="entry name" value="sCache_2"/>
    <property type="match status" value="1"/>
</dbReference>
<feature type="region of interest" description="Disordered" evidence="10">
    <location>
        <begin position="345"/>
        <end position="364"/>
    </location>
</feature>
<evidence type="ECO:0000256" key="8">
    <source>
        <dbReference type="PROSITE-ProRule" id="PRU00284"/>
    </source>
</evidence>
<feature type="region of interest" description="Disordered" evidence="10">
    <location>
        <begin position="533"/>
        <end position="556"/>
    </location>
</feature>
<feature type="coiled-coil region" evidence="9">
    <location>
        <begin position="225"/>
        <end position="252"/>
    </location>
</feature>
<dbReference type="Pfam" id="PF00672">
    <property type="entry name" value="HAMP"/>
    <property type="match status" value="1"/>
</dbReference>
<feature type="domain" description="HAMP" evidence="13">
    <location>
        <begin position="219"/>
        <end position="272"/>
    </location>
</feature>
<accession>A0A4Y8LLS7</accession>
<dbReference type="SMART" id="SM00283">
    <property type="entry name" value="MA"/>
    <property type="match status" value="1"/>
</dbReference>
<keyword evidence="9" id="KW-0175">Coiled coil</keyword>
<gene>
    <name evidence="14" type="ORF">E2626_01350</name>
</gene>
<organism evidence="14 15">
    <name type="scientific">Jeotgalibacillus salarius</name>
    <dbReference type="NCBI Taxonomy" id="546023"/>
    <lineage>
        <taxon>Bacteria</taxon>
        <taxon>Bacillati</taxon>
        <taxon>Bacillota</taxon>
        <taxon>Bacilli</taxon>
        <taxon>Bacillales</taxon>
        <taxon>Caryophanaceae</taxon>
        <taxon>Jeotgalibacillus</taxon>
    </lineage>
</organism>
<dbReference type="SMART" id="SM01049">
    <property type="entry name" value="Cache_2"/>
    <property type="match status" value="1"/>
</dbReference>
<dbReference type="Pfam" id="PF00015">
    <property type="entry name" value="MCPsignal"/>
    <property type="match status" value="1"/>
</dbReference>
<comment type="caution">
    <text evidence="14">The sequence shown here is derived from an EMBL/GenBank/DDBJ whole genome shotgun (WGS) entry which is preliminary data.</text>
</comment>
<dbReference type="InterPro" id="IPR004089">
    <property type="entry name" value="MCPsignal_dom"/>
</dbReference>
<sequence length="580" mass="62335">MKSVRSKLLTVSILLLLVPVLVLGTVSYISAKNNLTESGEVMIENAVHLALQMIEVTNEQVEAGDLSLEEAQESVKAQLIGPLQDDGTRPIDTPVDLGDNGYFAVYDESGTLLAHPSIEGQNMMEIEDINGFKFVEDVFEKAYAGGGFTEYAWALPTNPDETADKIMYSAYDPNWGWIISTGSYYMDFNEGANEILTLIAITAGVALLVGIIIVILFARSLSAPIVRVRNHLQEMSENNLDLEDLNVKNKDEIGELAASLNLMKNNLSGMVSQIYNVSHMLAASSEELSASADETNRASEQIAGSIQTISENANEQTTHAATSKGTVQEISTRITDIKGYLTSASEATNASSAHVTSGKQRIEETSHKMEEIQTKTREAARAVQELGDQSQQIGSIVSLITDVAEQTNLLALNAAIEAARAGEHGKGFAVVADEIRKLAEQSSRSAGQIQELIAHIRLGIERSVNVMTEGEEAVSEGMQAMDRTGEGFNEIQQSTSEIVSAAQSVLQAITELDGSTQQMVRSVESTAEMVENSSAESESIAAASEEQSASMQEVASSSAALTKMAEELSEVVAKFKVKGH</sequence>
<evidence type="ECO:0000256" key="2">
    <source>
        <dbReference type="ARBA" id="ARBA00022475"/>
    </source>
</evidence>
<dbReference type="InterPro" id="IPR003660">
    <property type="entry name" value="HAMP_dom"/>
</dbReference>
<dbReference type="AlphaFoldDB" id="A0A4Y8LLS7"/>
<dbReference type="Gene3D" id="1.10.8.500">
    <property type="entry name" value="HAMP domain in histidine kinase"/>
    <property type="match status" value="1"/>
</dbReference>
<dbReference type="PANTHER" id="PTHR32089:SF112">
    <property type="entry name" value="LYSOZYME-LIKE PROTEIN-RELATED"/>
    <property type="match status" value="1"/>
</dbReference>
<dbReference type="PROSITE" id="PS50885">
    <property type="entry name" value="HAMP"/>
    <property type="match status" value="1"/>
</dbReference>
<dbReference type="EMBL" id="SORX01000001">
    <property type="protein sequence ID" value="TFE04002.1"/>
    <property type="molecule type" value="Genomic_DNA"/>
</dbReference>
<evidence type="ECO:0000256" key="9">
    <source>
        <dbReference type="SAM" id="Coils"/>
    </source>
</evidence>
<dbReference type="Gene3D" id="3.30.450.20">
    <property type="entry name" value="PAS domain"/>
    <property type="match status" value="1"/>
</dbReference>
<evidence type="ECO:0000259" key="12">
    <source>
        <dbReference type="PROSITE" id="PS50111"/>
    </source>
</evidence>
<name>A0A4Y8LLS7_9BACL</name>
<evidence type="ECO:0000256" key="7">
    <source>
        <dbReference type="ARBA" id="ARBA00029447"/>
    </source>
</evidence>
<evidence type="ECO:0000313" key="15">
    <source>
        <dbReference type="Proteomes" id="UP000297776"/>
    </source>
</evidence>
<keyword evidence="3 11" id="KW-0812">Transmembrane</keyword>
<evidence type="ECO:0000256" key="4">
    <source>
        <dbReference type="ARBA" id="ARBA00022989"/>
    </source>
</evidence>
<dbReference type="CDD" id="cd11386">
    <property type="entry name" value="MCP_signal"/>
    <property type="match status" value="1"/>
</dbReference>
<evidence type="ECO:0000256" key="3">
    <source>
        <dbReference type="ARBA" id="ARBA00022692"/>
    </source>
</evidence>
<dbReference type="GO" id="GO:0005886">
    <property type="term" value="C:plasma membrane"/>
    <property type="evidence" value="ECO:0007669"/>
    <property type="project" value="UniProtKB-SubCell"/>
</dbReference>
<evidence type="ECO:0000256" key="5">
    <source>
        <dbReference type="ARBA" id="ARBA00023136"/>
    </source>
</evidence>
<keyword evidence="2" id="KW-1003">Cell membrane</keyword>
<comment type="subcellular location">
    <subcellularLocation>
        <location evidence="1">Cell membrane</location>
        <topology evidence="1">Multi-pass membrane protein</topology>
    </subcellularLocation>
</comment>
<dbReference type="SUPFAM" id="SSF58104">
    <property type="entry name" value="Methyl-accepting chemotaxis protein (MCP) signaling domain"/>
    <property type="match status" value="1"/>
</dbReference>
<comment type="similarity">
    <text evidence="7">Belongs to the methyl-accepting chemotaxis (MCP) protein family.</text>
</comment>
<evidence type="ECO:0000259" key="13">
    <source>
        <dbReference type="PROSITE" id="PS50885"/>
    </source>
</evidence>
<evidence type="ECO:0000256" key="11">
    <source>
        <dbReference type="SAM" id="Phobius"/>
    </source>
</evidence>
<evidence type="ECO:0000256" key="6">
    <source>
        <dbReference type="ARBA" id="ARBA00023224"/>
    </source>
</evidence>
<evidence type="ECO:0000313" key="14">
    <source>
        <dbReference type="EMBL" id="TFE04002.1"/>
    </source>
</evidence>
<dbReference type="GO" id="GO:0007165">
    <property type="term" value="P:signal transduction"/>
    <property type="evidence" value="ECO:0007669"/>
    <property type="project" value="UniProtKB-KW"/>
</dbReference>
<dbReference type="Proteomes" id="UP000297776">
    <property type="component" value="Unassembled WGS sequence"/>
</dbReference>
<keyword evidence="4 11" id="KW-1133">Transmembrane helix</keyword>
<evidence type="ECO:0000256" key="1">
    <source>
        <dbReference type="ARBA" id="ARBA00004651"/>
    </source>
</evidence>
<dbReference type="RefSeq" id="WP_134378857.1">
    <property type="nucleotide sequence ID" value="NZ_SORX01000001.1"/>
</dbReference>
<dbReference type="Gene3D" id="1.10.287.950">
    <property type="entry name" value="Methyl-accepting chemotaxis protein"/>
    <property type="match status" value="1"/>
</dbReference>
<keyword evidence="6 8" id="KW-0807">Transducer</keyword>
<dbReference type="PANTHER" id="PTHR32089">
    <property type="entry name" value="METHYL-ACCEPTING CHEMOTAXIS PROTEIN MCPB"/>
    <property type="match status" value="1"/>
</dbReference>
<proteinExistence type="inferred from homology"/>
<dbReference type="PROSITE" id="PS50111">
    <property type="entry name" value="CHEMOTAXIS_TRANSDUC_2"/>
    <property type="match status" value="1"/>
</dbReference>
<dbReference type="CDD" id="cd18774">
    <property type="entry name" value="PDC2_HK_sensor"/>
    <property type="match status" value="1"/>
</dbReference>
<feature type="transmembrane region" description="Helical" evidence="11">
    <location>
        <begin position="195"/>
        <end position="218"/>
    </location>
</feature>
<dbReference type="OrthoDB" id="9810264at2"/>